<protein>
    <submittedName>
        <fullName evidence="2">2,3-diketo-L-gulonate reductase</fullName>
        <ecNumber evidence="2">1.1.1.130</ecNumber>
    </submittedName>
</protein>
<dbReference type="PANTHER" id="PTHR11091:SF3">
    <property type="entry name" value="2,3-DIKETO-L-GULONATE REDUCTASE"/>
    <property type="match status" value="1"/>
</dbReference>
<keyword evidence="3" id="KW-1185">Reference proteome</keyword>
<dbReference type="InterPro" id="IPR003767">
    <property type="entry name" value="Malate/L-lactate_DH-like"/>
</dbReference>
<accession>A0A380LNA6</accession>
<dbReference type="OrthoDB" id="9769447at2"/>
<dbReference type="AlphaFoldDB" id="A0A380LNA6"/>
<dbReference type="InterPro" id="IPR036111">
    <property type="entry name" value="Mal/L-sulfo/L-lacto_DH-like_sf"/>
</dbReference>
<evidence type="ECO:0000313" key="3">
    <source>
        <dbReference type="Proteomes" id="UP000255523"/>
    </source>
</evidence>
<dbReference type="InterPro" id="IPR043144">
    <property type="entry name" value="Mal/L-sulf/L-lact_DH-like_ah"/>
</dbReference>
<dbReference type="EC" id="1.1.1.130" evidence="2"/>
<dbReference type="Gene3D" id="1.10.1530.10">
    <property type="match status" value="1"/>
</dbReference>
<dbReference type="RefSeq" id="WP_022790240.1">
    <property type="nucleotide sequence ID" value="NZ_UHFX01000003.1"/>
</dbReference>
<dbReference type="Proteomes" id="UP000255523">
    <property type="component" value="Unassembled WGS sequence"/>
</dbReference>
<keyword evidence="1 2" id="KW-0560">Oxidoreductase</keyword>
<dbReference type="SUPFAM" id="SSF89733">
    <property type="entry name" value="L-sulfolactate dehydrogenase-like"/>
    <property type="match status" value="1"/>
</dbReference>
<reference evidence="2 3" key="1">
    <citation type="submission" date="2018-06" db="EMBL/GenBank/DDBJ databases">
        <authorList>
            <consortium name="Pathogen Informatics"/>
            <person name="Doyle S."/>
        </authorList>
    </citation>
    <scope>NUCLEOTIDE SEQUENCE [LARGE SCALE GENOMIC DNA]</scope>
    <source>
        <strain evidence="2 3">NCTC11087</strain>
    </source>
</reference>
<dbReference type="EMBL" id="UHFX01000003">
    <property type="protein sequence ID" value="SUO04723.1"/>
    <property type="molecule type" value="Genomic_DNA"/>
</dbReference>
<gene>
    <name evidence="2" type="primary">dlgD</name>
    <name evidence="2" type="ORF">NCTC11087_01650</name>
</gene>
<proteinExistence type="predicted"/>
<sequence length="334" mass="37420">MRIEAKEMHSIFFKILVNHGVPKEYAGDWAQIFVDNSLVGVYSHGINRFKKIIEYLDKGLINIHEQCTCEVKIGNIERWNGHYGIGPLNAKRAVLRACELAKEQGIGIVAVGNNNHWLRGGYYGSLAADQGCICICWSNTKPNMQAWGSVDTNIGNNPVVLAVPDISKEHIILDCAVSQFSYGKIEECMLKNIELPVPGGFDEKGKLTRDPSIIYQTKRVLPMGYWKGSGLSILLDLIGTILSNGNSVMKIGSFEREIGLTQIFIVVDPLKFISIEKMNRIVHDLKKSLKDSHPIQEGEEVYYPGELETKARKENLKKGLPVIEAKWKEILNLL</sequence>
<dbReference type="GO" id="GO:0047559">
    <property type="term" value="F:3-dehydro-L-gulonate 2-dehydrogenase activity"/>
    <property type="evidence" value="ECO:0007669"/>
    <property type="project" value="UniProtKB-EC"/>
</dbReference>
<evidence type="ECO:0000256" key="1">
    <source>
        <dbReference type="ARBA" id="ARBA00023002"/>
    </source>
</evidence>
<dbReference type="PANTHER" id="PTHR11091">
    <property type="entry name" value="OXIDOREDUCTASE-RELATED"/>
    <property type="match status" value="1"/>
</dbReference>
<dbReference type="InterPro" id="IPR043143">
    <property type="entry name" value="Mal/L-sulf/L-lact_DH-like_NADP"/>
</dbReference>
<dbReference type="Gene3D" id="3.30.1370.60">
    <property type="entry name" value="Hypothetical oxidoreductase yiak, domain 2"/>
    <property type="match status" value="1"/>
</dbReference>
<dbReference type="NCBIfam" id="NF009750">
    <property type="entry name" value="PRK13260.1"/>
    <property type="match status" value="1"/>
</dbReference>
<name>A0A380LNA6_9FIRM</name>
<dbReference type="Pfam" id="PF02615">
    <property type="entry name" value="Ldh_2"/>
    <property type="match status" value="1"/>
</dbReference>
<organism evidence="2 3">
    <name type="scientific">Faecalicoccus pleomorphus</name>
    <dbReference type="NCBI Taxonomy" id="1323"/>
    <lineage>
        <taxon>Bacteria</taxon>
        <taxon>Bacillati</taxon>
        <taxon>Bacillota</taxon>
        <taxon>Erysipelotrichia</taxon>
        <taxon>Erysipelotrichales</taxon>
        <taxon>Erysipelotrichaceae</taxon>
        <taxon>Faecalicoccus</taxon>
    </lineage>
</organism>
<evidence type="ECO:0000313" key="2">
    <source>
        <dbReference type="EMBL" id="SUO04723.1"/>
    </source>
</evidence>
<dbReference type="GeneID" id="77462595"/>